<dbReference type="STRING" id="927665.HMPREF1535_02741"/>
<keyword evidence="4" id="KW-0472">Membrane</keyword>
<dbReference type="PROSITE" id="PS51257">
    <property type="entry name" value="PROKAR_LIPOPROTEIN"/>
    <property type="match status" value="1"/>
</dbReference>
<evidence type="ECO:0000256" key="2">
    <source>
        <dbReference type="ARBA" id="ARBA00006275"/>
    </source>
</evidence>
<gene>
    <name evidence="8" type="ORF">HMPREF1535_02741</name>
</gene>
<dbReference type="AlphaFoldDB" id="A0A0F5JA30"/>
<evidence type="ECO:0000313" key="8">
    <source>
        <dbReference type="EMBL" id="KKB54619.1"/>
    </source>
</evidence>
<sequence length="543" mass="60930">MKLKKYISLGLASLCCVWATSCLGDLDQEPILDKSSSSIHNEADCQSFLAKIYSGFGLSGNSSDTNVEPDLQGGDQGSLVFLRGLLSLQLFPSDEAIWNWADEGIVELCQLNWDYTLPYAYSFYQRAMLNVRYCKEFLDVYAADSDIPDIQKYRDQVRGLRAMNYYYLIDLYRNPGVVWDDSPTDDKSWKPSQIGAEALFDKIVAELIDLSENGNLDETPSMATYGRVTRPVINTLLAKMYLNAEVYTGKPMYDKAAVYAQKVIDAGFGLEDNYANLFCGENHLTGMHKNEIIYAIPFDNVNAKSYGSTIMLTAAAYGGDMDQTWFGMSSSWTCLKPTQQMIGFFNESPDAGTDSHGSLVKKDKRYAFYDGAGTRTPESKMQDWNTGYLCHKFTNLGWDGAAVTPTPDPNTDFPLFRLADIYLIYAECAVRNAAGTNKEQAVEYVNQLRERANGDKSANITASDLSLDFILDERARELYWEGQRRSDLVRFGKFTKDYAWAYKGGTLEGVANIDSRFNIYPISDRDLTANPNLVQNPGYESLK</sequence>
<evidence type="ECO:0000256" key="5">
    <source>
        <dbReference type="ARBA" id="ARBA00023237"/>
    </source>
</evidence>
<feature type="domain" description="RagB/SusD" evidence="7">
    <location>
        <begin position="372"/>
        <end position="539"/>
    </location>
</feature>
<accession>A0A0F5JA30</accession>
<evidence type="ECO:0000256" key="3">
    <source>
        <dbReference type="ARBA" id="ARBA00022729"/>
    </source>
</evidence>
<dbReference type="PATRIC" id="fig|927665.4.peg.2812"/>
<dbReference type="InterPro" id="IPR011990">
    <property type="entry name" value="TPR-like_helical_dom_sf"/>
</dbReference>
<evidence type="ECO:0000256" key="1">
    <source>
        <dbReference type="ARBA" id="ARBA00004442"/>
    </source>
</evidence>
<proteinExistence type="inferred from homology"/>
<dbReference type="HOGENOM" id="CLU_015553_1_2_10"/>
<reference evidence="8 9" key="1">
    <citation type="submission" date="2013-04" db="EMBL/GenBank/DDBJ databases">
        <title>The Genome Sequence of Parabacteroides goldsteinii DSM 19448.</title>
        <authorList>
            <consortium name="The Broad Institute Genomics Platform"/>
            <person name="Earl A."/>
            <person name="Ward D."/>
            <person name="Feldgarden M."/>
            <person name="Gevers D."/>
            <person name="Martens E."/>
            <person name="Sakamoto M."/>
            <person name="Benno Y."/>
            <person name="Song Y."/>
            <person name="Liu C."/>
            <person name="Lee J."/>
            <person name="Bolanos M."/>
            <person name="Vaisanen M.L."/>
            <person name="Finegold S.M."/>
            <person name="Walker B."/>
            <person name="Young S."/>
            <person name="Zeng Q."/>
            <person name="Gargeya S."/>
            <person name="Fitzgerald M."/>
            <person name="Haas B."/>
            <person name="Abouelleil A."/>
            <person name="Allen A.W."/>
            <person name="Alvarado L."/>
            <person name="Arachchi H.M."/>
            <person name="Berlin A.M."/>
            <person name="Chapman S.B."/>
            <person name="Gainer-Dewar J."/>
            <person name="Goldberg J."/>
            <person name="Griggs A."/>
            <person name="Gujja S."/>
            <person name="Hansen M."/>
            <person name="Howarth C."/>
            <person name="Imamovic A."/>
            <person name="Ireland A."/>
            <person name="Larimer J."/>
            <person name="McCowan C."/>
            <person name="Murphy C."/>
            <person name="Pearson M."/>
            <person name="Poon T.W."/>
            <person name="Priest M."/>
            <person name="Roberts A."/>
            <person name="Saif S."/>
            <person name="Shea T."/>
            <person name="Sisk P."/>
            <person name="Sykes S."/>
            <person name="Wortman J."/>
            <person name="Nusbaum C."/>
            <person name="Birren B."/>
        </authorList>
    </citation>
    <scope>NUCLEOTIDE SEQUENCE [LARGE SCALE GENOMIC DNA]</scope>
    <source>
        <strain evidence="8 9">DSM 19448</strain>
    </source>
</reference>
<dbReference type="Proteomes" id="UP000033047">
    <property type="component" value="Unassembled WGS sequence"/>
</dbReference>
<evidence type="ECO:0000313" key="9">
    <source>
        <dbReference type="Proteomes" id="UP000033047"/>
    </source>
</evidence>
<dbReference type="Gene3D" id="1.10.3780.10">
    <property type="entry name" value="SusD-like"/>
    <property type="match status" value="1"/>
</dbReference>
<feature type="signal peptide" evidence="6">
    <location>
        <begin position="1"/>
        <end position="24"/>
    </location>
</feature>
<keyword evidence="5" id="KW-0998">Cell outer membrane</keyword>
<dbReference type="SUPFAM" id="SSF48452">
    <property type="entry name" value="TPR-like"/>
    <property type="match status" value="1"/>
</dbReference>
<evidence type="ECO:0000256" key="6">
    <source>
        <dbReference type="SAM" id="SignalP"/>
    </source>
</evidence>
<name>A0A0F5JA30_9BACT</name>
<organism evidence="8 9">
    <name type="scientific">Parabacteroides goldsteinii DSM 19448 = WAL 12034</name>
    <dbReference type="NCBI Taxonomy" id="927665"/>
    <lineage>
        <taxon>Bacteria</taxon>
        <taxon>Pseudomonadati</taxon>
        <taxon>Bacteroidota</taxon>
        <taxon>Bacteroidia</taxon>
        <taxon>Bacteroidales</taxon>
        <taxon>Tannerellaceae</taxon>
        <taxon>Parabacteroides</taxon>
    </lineage>
</organism>
<dbReference type="Gene3D" id="1.25.40.10">
    <property type="entry name" value="Tetratricopeptide repeat domain"/>
    <property type="match status" value="1"/>
</dbReference>
<feature type="chain" id="PRO_5002488891" description="RagB/SusD domain-containing protein" evidence="6">
    <location>
        <begin position="25"/>
        <end position="543"/>
    </location>
</feature>
<keyword evidence="3 6" id="KW-0732">Signal</keyword>
<comment type="subcellular location">
    <subcellularLocation>
        <location evidence="1">Cell outer membrane</location>
    </subcellularLocation>
</comment>
<comment type="similarity">
    <text evidence="2">Belongs to the SusD family.</text>
</comment>
<comment type="caution">
    <text evidence="8">The sequence shown here is derived from an EMBL/GenBank/DDBJ whole genome shotgun (WGS) entry which is preliminary data.</text>
</comment>
<protein>
    <recommendedName>
        <fullName evidence="7">RagB/SusD domain-containing protein</fullName>
    </recommendedName>
</protein>
<dbReference type="RefSeq" id="WP_046146568.1">
    <property type="nucleotide sequence ID" value="NZ_KQ033913.1"/>
</dbReference>
<dbReference type="InterPro" id="IPR012944">
    <property type="entry name" value="SusD_RagB_dom"/>
</dbReference>
<evidence type="ECO:0000256" key="4">
    <source>
        <dbReference type="ARBA" id="ARBA00023136"/>
    </source>
</evidence>
<evidence type="ECO:0000259" key="7">
    <source>
        <dbReference type="Pfam" id="PF07980"/>
    </source>
</evidence>
<dbReference type="EMBL" id="AQHV01000013">
    <property type="protein sequence ID" value="KKB54619.1"/>
    <property type="molecule type" value="Genomic_DNA"/>
</dbReference>
<dbReference type="GO" id="GO:0009279">
    <property type="term" value="C:cell outer membrane"/>
    <property type="evidence" value="ECO:0007669"/>
    <property type="project" value="UniProtKB-SubCell"/>
</dbReference>
<dbReference type="Pfam" id="PF07980">
    <property type="entry name" value="SusD_RagB"/>
    <property type="match status" value="1"/>
</dbReference>
<dbReference type="Gene3D" id="1.25.40.390">
    <property type="match status" value="1"/>
</dbReference>